<evidence type="ECO:0000313" key="1">
    <source>
        <dbReference type="EMBL" id="PSB59100.1"/>
    </source>
</evidence>
<dbReference type="RefSeq" id="WP_106299875.1">
    <property type="nucleotide sequence ID" value="NZ_PVWO01000014.1"/>
</dbReference>
<gene>
    <name evidence="1" type="ORF">C7B77_02170</name>
</gene>
<evidence type="ECO:0000313" key="2">
    <source>
        <dbReference type="Proteomes" id="UP000238937"/>
    </source>
</evidence>
<dbReference type="OrthoDB" id="515968at2"/>
<name>A0A2T1GMH4_9CYAN</name>
<proteinExistence type="predicted"/>
<comment type="caution">
    <text evidence="1">The sequence shown here is derived from an EMBL/GenBank/DDBJ whole genome shotgun (WGS) entry which is preliminary data.</text>
</comment>
<organism evidence="1 2">
    <name type="scientific">Chamaesiphon polymorphus CCALA 037</name>
    <dbReference type="NCBI Taxonomy" id="2107692"/>
    <lineage>
        <taxon>Bacteria</taxon>
        <taxon>Bacillati</taxon>
        <taxon>Cyanobacteriota</taxon>
        <taxon>Cyanophyceae</taxon>
        <taxon>Gomontiellales</taxon>
        <taxon>Chamaesiphonaceae</taxon>
        <taxon>Chamaesiphon</taxon>
    </lineage>
</organism>
<dbReference type="AlphaFoldDB" id="A0A2T1GMH4"/>
<sequence>MKTHPCPVPTCKNCRFFQPEGHYQGNCQRLQASVRSEWVACNLALSAFGAAATQPTLVAA</sequence>
<keyword evidence="2" id="KW-1185">Reference proteome</keyword>
<reference evidence="1 2" key="1">
    <citation type="submission" date="2018-03" db="EMBL/GenBank/DDBJ databases">
        <title>The ancient ancestry and fast evolution of plastids.</title>
        <authorList>
            <person name="Moore K.R."/>
            <person name="Magnabosco C."/>
            <person name="Momper L."/>
            <person name="Gold D.A."/>
            <person name="Bosak T."/>
            <person name="Fournier G.P."/>
        </authorList>
    </citation>
    <scope>NUCLEOTIDE SEQUENCE [LARGE SCALE GENOMIC DNA]</scope>
    <source>
        <strain evidence="1 2">CCALA 037</strain>
    </source>
</reference>
<dbReference type="Proteomes" id="UP000238937">
    <property type="component" value="Unassembled WGS sequence"/>
</dbReference>
<accession>A0A2T1GMH4</accession>
<dbReference type="EMBL" id="PVWO01000014">
    <property type="protein sequence ID" value="PSB59100.1"/>
    <property type="molecule type" value="Genomic_DNA"/>
</dbReference>
<protein>
    <submittedName>
        <fullName evidence="1">Uncharacterized protein</fullName>
    </submittedName>
</protein>